<keyword evidence="6" id="KW-0067">ATP-binding</keyword>
<evidence type="ECO:0000259" key="9">
    <source>
        <dbReference type="PROSITE" id="PS50304"/>
    </source>
</evidence>
<protein>
    <recommendedName>
        <fullName evidence="1">RNA helicase</fullName>
        <ecNumber evidence="1">3.6.4.13</ecNumber>
    </recommendedName>
</protein>
<evidence type="ECO:0000313" key="11">
    <source>
        <dbReference type="EnsemblMetazoa" id="XP_016661859.1"/>
    </source>
</evidence>
<dbReference type="InterPro" id="IPR035437">
    <property type="entry name" value="SNase_OB-fold_sf"/>
</dbReference>
<reference evidence="11" key="2">
    <citation type="submission" date="2022-06" db="UniProtKB">
        <authorList>
            <consortium name="EnsemblMetazoa"/>
        </authorList>
    </citation>
    <scope>IDENTIFICATION</scope>
</reference>
<reference evidence="12" key="1">
    <citation type="submission" date="2010-06" db="EMBL/GenBank/DDBJ databases">
        <authorList>
            <person name="Jiang H."/>
            <person name="Abraham K."/>
            <person name="Ali S."/>
            <person name="Alsbrooks S.L."/>
            <person name="Anim B.N."/>
            <person name="Anosike U.S."/>
            <person name="Attaway T."/>
            <person name="Bandaranaike D.P."/>
            <person name="Battles P.K."/>
            <person name="Bell S.N."/>
            <person name="Bell A.V."/>
            <person name="Beltran B."/>
            <person name="Bickham C."/>
            <person name="Bustamante Y."/>
            <person name="Caleb T."/>
            <person name="Canada A."/>
            <person name="Cardenas V."/>
            <person name="Carter K."/>
            <person name="Chacko J."/>
            <person name="Chandrabose M.N."/>
            <person name="Chavez D."/>
            <person name="Chavez A."/>
            <person name="Chen L."/>
            <person name="Chu H.-S."/>
            <person name="Claassen K.J."/>
            <person name="Cockrell R."/>
            <person name="Collins M."/>
            <person name="Cooper J.A."/>
            <person name="Cree A."/>
            <person name="Curry S.M."/>
            <person name="Da Y."/>
            <person name="Dao M.D."/>
            <person name="Das B."/>
            <person name="Davila M.-L."/>
            <person name="Davy-Carroll L."/>
            <person name="Denson S."/>
            <person name="Dinh H."/>
            <person name="Ebong V.E."/>
            <person name="Edwards J.R."/>
            <person name="Egan A."/>
            <person name="El-Daye J."/>
            <person name="Escobedo L."/>
            <person name="Fernandez S."/>
            <person name="Fernando P.R."/>
            <person name="Flagg N."/>
            <person name="Forbes L.D."/>
            <person name="Fowler R.G."/>
            <person name="Fu Q."/>
            <person name="Gabisi R.A."/>
            <person name="Ganer J."/>
            <person name="Garbino Pronczuk A."/>
            <person name="Garcia R.M."/>
            <person name="Garner T."/>
            <person name="Garrett T.E."/>
            <person name="Gonzalez D.A."/>
            <person name="Hamid H."/>
            <person name="Hawkins E.S."/>
            <person name="Hirani K."/>
            <person name="Hogues M.E."/>
            <person name="Hollins B."/>
            <person name="Hsiao C.-H."/>
            <person name="Jabil R."/>
            <person name="James M.L."/>
            <person name="Jhangiani S.N."/>
            <person name="Johnson B."/>
            <person name="Johnson Q."/>
            <person name="Joshi V."/>
            <person name="Kalu J.B."/>
            <person name="Kam C."/>
            <person name="Kashfia A."/>
            <person name="Keebler J."/>
            <person name="Kisamo H."/>
            <person name="Kovar C.L."/>
            <person name="Lago L.A."/>
            <person name="Lai C.-Y."/>
            <person name="Laidlaw J."/>
            <person name="Lara F."/>
            <person name="Le T.-K."/>
            <person name="Lee S.L."/>
            <person name="Legall F.H."/>
            <person name="Lemon S.J."/>
            <person name="Lewis L.R."/>
            <person name="Li B."/>
            <person name="Liu Y."/>
            <person name="Liu Y.-S."/>
            <person name="Lopez J."/>
            <person name="Lozado R.J."/>
            <person name="Lu J."/>
            <person name="Madu R.C."/>
            <person name="Maheshwari M."/>
            <person name="Maheshwari R."/>
            <person name="Malloy K."/>
            <person name="Martinez E."/>
            <person name="Mathew T."/>
            <person name="Mercado I.C."/>
            <person name="Mercado C."/>
            <person name="Meyer B."/>
            <person name="Montgomery K."/>
            <person name="Morgan M.B."/>
            <person name="Munidasa M."/>
            <person name="Nazareth L.V."/>
            <person name="Nelson J."/>
            <person name="Ng B.M."/>
            <person name="Nguyen N.B."/>
            <person name="Nguyen P.Q."/>
            <person name="Nguyen T."/>
            <person name="Obregon M."/>
            <person name="Okwuonu G.O."/>
            <person name="Onwere C.G."/>
            <person name="Orozco G."/>
            <person name="Parra A."/>
            <person name="Patel S."/>
            <person name="Patil S."/>
            <person name="Perez A."/>
            <person name="Perez Y."/>
            <person name="Pham C."/>
            <person name="Primus E.L."/>
            <person name="Pu L.-L."/>
            <person name="Puazo M."/>
            <person name="Qin X."/>
            <person name="Quiroz J.B."/>
            <person name="Reese J."/>
            <person name="Richards S."/>
            <person name="Rives C.M."/>
            <person name="Robberts R."/>
            <person name="Ruiz S.J."/>
            <person name="Ruiz M.J."/>
            <person name="Santibanez J."/>
            <person name="Schneider B.W."/>
            <person name="Sisson I."/>
            <person name="Smith M."/>
            <person name="Sodergren E."/>
            <person name="Song X.-Z."/>
            <person name="Song B.B."/>
            <person name="Summersgill H."/>
            <person name="Thelus R."/>
            <person name="Thornton R.D."/>
            <person name="Trejos Z.Y."/>
            <person name="Usmani K."/>
            <person name="Vattathil S."/>
            <person name="Villasana D."/>
            <person name="Walker D.L."/>
            <person name="Wang S."/>
            <person name="Wang K."/>
            <person name="White C.S."/>
            <person name="Williams A.C."/>
            <person name="Williamson J."/>
            <person name="Wilson K."/>
            <person name="Woghiren I.O."/>
            <person name="Woodworth J.R."/>
            <person name="Worley K.C."/>
            <person name="Wright R.A."/>
            <person name="Wu W."/>
            <person name="Young L."/>
            <person name="Zhang L."/>
            <person name="Zhang J."/>
            <person name="Zhu Y."/>
            <person name="Muzny D.M."/>
            <person name="Weinstock G."/>
            <person name="Gibbs R.A."/>
        </authorList>
    </citation>
    <scope>NUCLEOTIDE SEQUENCE [LARGE SCALE GENOMIC DNA]</scope>
    <source>
        <strain evidence="12">LSR1</strain>
    </source>
</reference>
<dbReference type="InterPro" id="IPR007052">
    <property type="entry name" value="CS_dom"/>
</dbReference>
<dbReference type="AlphaFoldDB" id="A0A8R2D526"/>
<dbReference type="PANTHER" id="PTHR22655">
    <property type="entry name" value="ATP-DEPENDENT RNA HELICASE TDRD12-RELATED"/>
    <property type="match status" value="1"/>
</dbReference>
<feature type="domain" description="Tudor" evidence="9">
    <location>
        <begin position="119"/>
        <end position="180"/>
    </location>
</feature>
<name>A0A8R2D526_ACYPI</name>
<evidence type="ECO:0000256" key="2">
    <source>
        <dbReference type="ARBA" id="ARBA00022737"/>
    </source>
</evidence>
<evidence type="ECO:0000256" key="6">
    <source>
        <dbReference type="ARBA" id="ARBA00022840"/>
    </source>
</evidence>
<dbReference type="SMART" id="SM00333">
    <property type="entry name" value="TUDOR"/>
    <property type="match status" value="2"/>
</dbReference>
<keyword evidence="2" id="KW-0677">Repeat</keyword>
<dbReference type="EnsemblMetazoa" id="XM_016806370.2">
    <property type="protein sequence ID" value="XP_016661859.1"/>
    <property type="gene ID" value="LOC100161858"/>
</dbReference>
<dbReference type="GO" id="GO:0042078">
    <property type="term" value="P:germ-line stem cell division"/>
    <property type="evidence" value="ECO:0007669"/>
    <property type="project" value="TreeGrafter"/>
</dbReference>
<dbReference type="SUPFAM" id="SSF63748">
    <property type="entry name" value="Tudor/PWWP/MBT"/>
    <property type="match status" value="2"/>
</dbReference>
<dbReference type="GO" id="GO:0005737">
    <property type="term" value="C:cytoplasm"/>
    <property type="evidence" value="ECO:0007669"/>
    <property type="project" value="UniProtKB-ARBA"/>
</dbReference>
<evidence type="ECO:0000313" key="12">
    <source>
        <dbReference type="Proteomes" id="UP000007819"/>
    </source>
</evidence>
<keyword evidence="4" id="KW-0378">Hydrolase</keyword>
<evidence type="ECO:0000259" key="10">
    <source>
        <dbReference type="PROSITE" id="PS51203"/>
    </source>
</evidence>
<dbReference type="Gene3D" id="2.40.50.90">
    <property type="match status" value="1"/>
</dbReference>
<evidence type="ECO:0000256" key="3">
    <source>
        <dbReference type="ARBA" id="ARBA00022741"/>
    </source>
</evidence>
<keyword evidence="12" id="KW-1185">Reference proteome</keyword>
<dbReference type="RefSeq" id="XP_016661859.1">
    <property type="nucleotide sequence ID" value="XM_016806370.1"/>
</dbReference>
<dbReference type="GO" id="GO:0016787">
    <property type="term" value="F:hydrolase activity"/>
    <property type="evidence" value="ECO:0007669"/>
    <property type="project" value="UniProtKB-KW"/>
</dbReference>
<dbReference type="Gene3D" id="2.60.40.790">
    <property type="match status" value="1"/>
</dbReference>
<dbReference type="EC" id="3.6.4.13" evidence="1"/>
<feature type="region of interest" description="Disordered" evidence="8">
    <location>
        <begin position="574"/>
        <end position="602"/>
    </location>
</feature>
<dbReference type="Gene3D" id="2.30.30.140">
    <property type="match status" value="2"/>
</dbReference>
<accession>A0A8R2D526</accession>
<dbReference type="InterPro" id="IPR008978">
    <property type="entry name" value="HSP20-like_chaperone"/>
</dbReference>
<feature type="domain" description="CS" evidence="10">
    <location>
        <begin position="645"/>
        <end position="733"/>
    </location>
</feature>
<dbReference type="PROSITE" id="PS50304">
    <property type="entry name" value="TUDOR"/>
    <property type="match status" value="2"/>
</dbReference>
<sequence length="799" mass="91809">MFDFIKIPFKDSKVSISRPFLCDKVKQFGICEGTCAERHDLCKTLDKECLNIPTKCLINIQLTKILSASHFYGRILKYSTKKNPTKDQDWISVNDSFERIKYELKNIGSTPNTIILSKTFTIGEMVMVQTEQKEFYRAVVLDIDYGWLTVKVKVILIDMGHTEEISSNKIFVLPSHLKELRPVAVEIIISSMEPVVEGGSVFNWPVNTTNLVRSLLEPIILTDLEFICKVELTLGITLWVDWILAKKCIKCSHIACKLYKTSLILPNELIKRNLARRSSLLVDKLINLDKDAYLWKKHLNAEKPLIVKKSSIPLFSCDEQKNEIDEVIKVQWAHLSEHTISNVSVRYVDSPKCFFVINMQFYERVIALQRDIDDAISNKTVEQLTCATVGNVCLALAPEENKYNRVIIQKINGKKAEVLFVDYGEFYEVEIDNLLTIPSSLLTKLPLQVIECSLSGFNVILPTDDVAQFNNRLLELTDTKIHLKVLSSTTNAKFTGGTYYEVVLFSNDMNINSTMADEFNMYVDNTQIQNILSSNYKYKEYESEVDDDDDALDEEEFKCQMDLLESLFKTSNQTNETQTVQSSTNETQTVQSSTNETQTVPSLTNEKINVSESKSLNKDNIIANNEQIKCIKIEKKYCLDCNVTPVVPQCFWHQDDTWIYLKLNILSVNDYNTLYTMDTITINVETNSVSYSFTAVLFGFIIDELCTCRVGFDGIFIKAKKLIKVKYHWPRLLKCTKKHKYIIYNTEFCIDESKNLNLWCRVMNNYKIQALGEQLNVKYLDSDFDDTDYSDNSDGIFED</sequence>
<evidence type="ECO:0000256" key="8">
    <source>
        <dbReference type="SAM" id="MobiDB-lite"/>
    </source>
</evidence>
<evidence type="ECO:0000256" key="1">
    <source>
        <dbReference type="ARBA" id="ARBA00012552"/>
    </source>
</evidence>
<dbReference type="GeneID" id="100161858"/>
<dbReference type="GO" id="GO:0005524">
    <property type="term" value="F:ATP binding"/>
    <property type="evidence" value="ECO:0007669"/>
    <property type="project" value="UniProtKB-KW"/>
</dbReference>
<proteinExistence type="predicted"/>
<comment type="catalytic activity">
    <reaction evidence="7">
        <text>ATP + H2O = ADP + phosphate + H(+)</text>
        <dbReference type="Rhea" id="RHEA:13065"/>
        <dbReference type="ChEBI" id="CHEBI:15377"/>
        <dbReference type="ChEBI" id="CHEBI:15378"/>
        <dbReference type="ChEBI" id="CHEBI:30616"/>
        <dbReference type="ChEBI" id="CHEBI:43474"/>
        <dbReference type="ChEBI" id="CHEBI:456216"/>
        <dbReference type="EC" id="3.6.4.13"/>
    </reaction>
</comment>
<dbReference type="SUPFAM" id="SSF49764">
    <property type="entry name" value="HSP20-like chaperones"/>
    <property type="match status" value="1"/>
</dbReference>
<dbReference type="PROSITE" id="PS51203">
    <property type="entry name" value="CS"/>
    <property type="match status" value="1"/>
</dbReference>
<evidence type="ECO:0000256" key="7">
    <source>
        <dbReference type="ARBA" id="ARBA00047984"/>
    </source>
</evidence>
<dbReference type="PANTHER" id="PTHR22655:SF2">
    <property type="entry name" value="ATP-DEPENDENT RNA HELICASE TDRD12-RELATED"/>
    <property type="match status" value="1"/>
</dbReference>
<evidence type="ECO:0000256" key="4">
    <source>
        <dbReference type="ARBA" id="ARBA00022801"/>
    </source>
</evidence>
<keyword evidence="5" id="KW-0347">Helicase</keyword>
<dbReference type="Proteomes" id="UP000007819">
    <property type="component" value="Chromosome A1"/>
</dbReference>
<dbReference type="InterPro" id="IPR002999">
    <property type="entry name" value="Tudor"/>
</dbReference>
<keyword evidence="3" id="KW-0547">Nucleotide-binding</keyword>
<feature type="domain" description="Tudor" evidence="9">
    <location>
        <begin position="386"/>
        <end position="444"/>
    </location>
</feature>
<dbReference type="KEGG" id="api:100161858"/>
<dbReference type="Pfam" id="PF00567">
    <property type="entry name" value="TUDOR"/>
    <property type="match status" value="2"/>
</dbReference>
<dbReference type="GO" id="GO:0003724">
    <property type="term" value="F:RNA helicase activity"/>
    <property type="evidence" value="ECO:0007669"/>
    <property type="project" value="UniProtKB-EC"/>
</dbReference>
<dbReference type="OrthoDB" id="249932at2759"/>
<organism evidence="11 12">
    <name type="scientific">Acyrthosiphon pisum</name>
    <name type="common">Pea aphid</name>
    <dbReference type="NCBI Taxonomy" id="7029"/>
    <lineage>
        <taxon>Eukaryota</taxon>
        <taxon>Metazoa</taxon>
        <taxon>Ecdysozoa</taxon>
        <taxon>Arthropoda</taxon>
        <taxon>Hexapoda</taxon>
        <taxon>Insecta</taxon>
        <taxon>Pterygota</taxon>
        <taxon>Neoptera</taxon>
        <taxon>Paraneoptera</taxon>
        <taxon>Hemiptera</taxon>
        <taxon>Sternorrhyncha</taxon>
        <taxon>Aphidomorpha</taxon>
        <taxon>Aphidoidea</taxon>
        <taxon>Aphididae</taxon>
        <taxon>Macrosiphini</taxon>
        <taxon>Acyrthosiphon</taxon>
    </lineage>
</organism>
<evidence type="ECO:0000256" key="5">
    <source>
        <dbReference type="ARBA" id="ARBA00022806"/>
    </source>
</evidence>